<evidence type="ECO:0000259" key="2">
    <source>
        <dbReference type="Pfam" id="PF13231"/>
    </source>
</evidence>
<feature type="transmembrane region" description="Helical" evidence="1">
    <location>
        <begin position="261"/>
        <end position="285"/>
    </location>
</feature>
<sequence length="650" mass="76713">MKMEKGLLLIITIYTIVILLMLPLREVGYHMDFGYHHAVRDFLQSGILKNHTAVVPSFILQELWGALFSYLLGFSYKTLHISVIVLFFFGIIAFYKTLRELNVSQTKSVIFTTTLLVFPHLLRFVFTFMTNIPHLSLELISLLFGIWAIKRNSWRDAFCSSAFGMFAFLIRNFGIVMPISLFIVFVIKSYYDRKFYFKHLLAIAIPALFIFSAYYYWLIVGDNITSGQYYYVYNHLVETKRHLFPPNIKYVATYYHSYIGYYYRVCLFVLLLFTILLPLVMMLKVPSLETIKKSKGFLLRTLFIGSVLFALIYIKIIQDHGWRLEGVYWRIYLPLIGPLSWGHVLYRYVSGNSYFLRVILYFLSYATIPLAIFAGGVMIYKSHLMFFELKKIKNFFNNKLLIGALVVAGFIFQKQLAAYFFLYHESAHDAFGLWVFWAIVLAVFIHTFVFRHREKLVSLDAYFSLFFWLSLIFQLFMLMIYDTGLDFEYMFALFPLAILIFAIVFREAPLSPFRTLAITLTLVLIGLHWARKDYQSIGWAWERSAQQVNRGLIEPRQVGINTWAWMPYWYYEAGYPIELAKQGGDRRKVYIHTWTEVPSLEQDHTKPYLGIGECNTLEWSERDIKIIDRFYERQLLFIKKEFCAYLWQAK</sequence>
<dbReference type="Pfam" id="PF13231">
    <property type="entry name" value="PMT_2"/>
    <property type="match status" value="1"/>
</dbReference>
<evidence type="ECO:0000313" key="4">
    <source>
        <dbReference type="Proteomes" id="UP000178319"/>
    </source>
</evidence>
<evidence type="ECO:0000313" key="3">
    <source>
        <dbReference type="EMBL" id="OGY12021.1"/>
    </source>
</evidence>
<feature type="transmembrane region" description="Helical" evidence="1">
    <location>
        <begin position="328"/>
        <end position="346"/>
    </location>
</feature>
<feature type="transmembrane region" description="Helical" evidence="1">
    <location>
        <begin position="79"/>
        <end position="96"/>
    </location>
</feature>
<dbReference type="AlphaFoldDB" id="A0A1G1V9U5"/>
<protein>
    <recommendedName>
        <fullName evidence="2">Glycosyltransferase RgtA/B/C/D-like domain-containing protein</fullName>
    </recommendedName>
</protein>
<feature type="transmembrane region" description="Helical" evidence="1">
    <location>
        <begin position="199"/>
        <end position="217"/>
    </location>
</feature>
<dbReference type="InterPro" id="IPR038731">
    <property type="entry name" value="RgtA/B/C-like"/>
</dbReference>
<name>A0A1G1V9U5_9BACT</name>
<dbReference type="STRING" id="1797516.A3D26_00665"/>
<keyword evidence="1" id="KW-0812">Transmembrane</keyword>
<reference evidence="3 4" key="1">
    <citation type="journal article" date="2016" name="Nat. Commun.">
        <title>Thousands of microbial genomes shed light on interconnected biogeochemical processes in an aquifer system.</title>
        <authorList>
            <person name="Anantharaman K."/>
            <person name="Brown C.T."/>
            <person name="Hug L.A."/>
            <person name="Sharon I."/>
            <person name="Castelle C.J."/>
            <person name="Probst A.J."/>
            <person name="Thomas B.C."/>
            <person name="Singh A."/>
            <person name="Wilkins M.J."/>
            <person name="Karaoz U."/>
            <person name="Brodie E.L."/>
            <person name="Williams K.H."/>
            <person name="Hubbard S.S."/>
            <person name="Banfield J.F."/>
        </authorList>
    </citation>
    <scope>NUCLEOTIDE SEQUENCE [LARGE SCALE GENOMIC DNA]</scope>
</reference>
<feature type="transmembrane region" description="Helical" evidence="1">
    <location>
        <begin position="461"/>
        <end position="480"/>
    </location>
</feature>
<feature type="transmembrane region" description="Helical" evidence="1">
    <location>
        <begin position="400"/>
        <end position="423"/>
    </location>
</feature>
<dbReference type="EMBL" id="MHBZ01000007">
    <property type="protein sequence ID" value="OGY12021.1"/>
    <property type="molecule type" value="Genomic_DNA"/>
</dbReference>
<comment type="caution">
    <text evidence="3">The sequence shown here is derived from an EMBL/GenBank/DDBJ whole genome shotgun (WGS) entry which is preliminary data.</text>
</comment>
<feature type="transmembrane region" description="Helical" evidence="1">
    <location>
        <begin position="511"/>
        <end position="530"/>
    </location>
</feature>
<feature type="transmembrane region" description="Helical" evidence="1">
    <location>
        <begin position="7"/>
        <end position="24"/>
    </location>
</feature>
<feature type="transmembrane region" description="Helical" evidence="1">
    <location>
        <begin position="132"/>
        <end position="149"/>
    </location>
</feature>
<feature type="transmembrane region" description="Helical" evidence="1">
    <location>
        <begin position="161"/>
        <end position="187"/>
    </location>
</feature>
<dbReference type="Proteomes" id="UP000178319">
    <property type="component" value="Unassembled WGS sequence"/>
</dbReference>
<feature type="domain" description="Glycosyltransferase RgtA/B/C/D-like" evidence="2">
    <location>
        <begin position="66"/>
        <end position="217"/>
    </location>
</feature>
<feature type="transmembrane region" description="Helical" evidence="1">
    <location>
        <begin position="297"/>
        <end position="316"/>
    </location>
</feature>
<feature type="transmembrane region" description="Helical" evidence="1">
    <location>
        <begin position="358"/>
        <end position="380"/>
    </location>
</feature>
<feature type="transmembrane region" description="Helical" evidence="1">
    <location>
        <begin position="430"/>
        <end position="449"/>
    </location>
</feature>
<gene>
    <name evidence="3" type="ORF">A3D26_00665</name>
</gene>
<accession>A0A1G1V9U5</accession>
<proteinExistence type="predicted"/>
<organism evidence="3 4">
    <name type="scientific">Candidatus Blackburnbacteria bacterium RIFCSPHIGHO2_02_FULL_44_20</name>
    <dbReference type="NCBI Taxonomy" id="1797516"/>
    <lineage>
        <taxon>Bacteria</taxon>
        <taxon>Candidatus Blackburniibacteriota</taxon>
    </lineage>
</organism>
<keyword evidence="1" id="KW-1133">Transmembrane helix</keyword>
<keyword evidence="1" id="KW-0472">Membrane</keyword>
<feature type="transmembrane region" description="Helical" evidence="1">
    <location>
        <begin position="108"/>
        <end position="125"/>
    </location>
</feature>
<feature type="transmembrane region" description="Helical" evidence="1">
    <location>
        <begin position="487"/>
        <end position="505"/>
    </location>
</feature>
<evidence type="ECO:0000256" key="1">
    <source>
        <dbReference type="SAM" id="Phobius"/>
    </source>
</evidence>